<reference evidence="9 10" key="1">
    <citation type="journal article" date="2019" name="Int. J. Syst. Evol. Microbiol.">
        <title>Clostridium fermenticellae sp. nov., isolated from the mud in a fermentation cellar for the production of the Chinese liquor, baijiu.</title>
        <authorList>
            <person name="Xu P.X."/>
            <person name="Chai L.J."/>
            <person name="Qiu T."/>
            <person name="Zhang X.J."/>
            <person name="Lu Z.M."/>
            <person name="Xiao C."/>
            <person name="Wang S.T."/>
            <person name="Shen C.H."/>
            <person name="Shi J.S."/>
            <person name="Xu Z.H."/>
        </authorList>
    </citation>
    <scope>NUCLEOTIDE SEQUENCE [LARGE SCALE GENOMIC DNA]</scope>
    <source>
        <strain evidence="9 10">JN500901</strain>
    </source>
</reference>
<dbReference type="RefSeq" id="WP_119971877.1">
    <property type="nucleotide sequence ID" value="NZ_CP032416.1"/>
</dbReference>
<comment type="similarity">
    <text evidence="2">Belongs to the auxin efflux carrier (TC 2.A.69) family.</text>
</comment>
<keyword evidence="7 8" id="KW-0472">Membrane</keyword>
<feature type="transmembrane region" description="Helical" evidence="8">
    <location>
        <begin position="103"/>
        <end position="123"/>
    </location>
</feature>
<dbReference type="AlphaFoldDB" id="A0A386H3L5"/>
<dbReference type="Pfam" id="PF03547">
    <property type="entry name" value="Mem_trans"/>
    <property type="match status" value="1"/>
</dbReference>
<evidence type="ECO:0000256" key="7">
    <source>
        <dbReference type="ARBA" id="ARBA00023136"/>
    </source>
</evidence>
<dbReference type="EMBL" id="CP032416">
    <property type="protein sequence ID" value="AYD40321.1"/>
    <property type="molecule type" value="Genomic_DNA"/>
</dbReference>
<evidence type="ECO:0000313" key="9">
    <source>
        <dbReference type="EMBL" id="AYD40321.1"/>
    </source>
</evidence>
<keyword evidence="4" id="KW-1003">Cell membrane</keyword>
<keyword evidence="6 8" id="KW-1133">Transmembrane helix</keyword>
<dbReference type="InterPro" id="IPR004776">
    <property type="entry name" value="Mem_transp_PIN-like"/>
</dbReference>
<dbReference type="PANTHER" id="PTHR36838:SF1">
    <property type="entry name" value="SLR1864 PROTEIN"/>
    <property type="match status" value="1"/>
</dbReference>
<dbReference type="Gene3D" id="1.20.1530.20">
    <property type="match status" value="1"/>
</dbReference>
<dbReference type="GO" id="GO:0005886">
    <property type="term" value="C:plasma membrane"/>
    <property type="evidence" value="ECO:0007669"/>
    <property type="project" value="UniProtKB-SubCell"/>
</dbReference>
<dbReference type="GO" id="GO:0055085">
    <property type="term" value="P:transmembrane transport"/>
    <property type="evidence" value="ECO:0007669"/>
    <property type="project" value="InterPro"/>
</dbReference>
<evidence type="ECO:0000256" key="2">
    <source>
        <dbReference type="ARBA" id="ARBA00010145"/>
    </source>
</evidence>
<gene>
    <name evidence="9" type="ORF">D4Z93_07210</name>
</gene>
<evidence type="ECO:0000256" key="5">
    <source>
        <dbReference type="ARBA" id="ARBA00022692"/>
    </source>
</evidence>
<comment type="subcellular location">
    <subcellularLocation>
        <location evidence="1">Cell membrane</location>
        <topology evidence="1">Multi-pass membrane protein</topology>
    </subcellularLocation>
</comment>
<evidence type="ECO:0000256" key="4">
    <source>
        <dbReference type="ARBA" id="ARBA00022475"/>
    </source>
</evidence>
<evidence type="ECO:0000313" key="10">
    <source>
        <dbReference type="Proteomes" id="UP000266301"/>
    </source>
</evidence>
<feature type="transmembrane region" description="Helical" evidence="8">
    <location>
        <begin position="291"/>
        <end position="313"/>
    </location>
</feature>
<feature type="transmembrane region" description="Helical" evidence="8">
    <location>
        <begin position="235"/>
        <end position="256"/>
    </location>
</feature>
<feature type="transmembrane region" description="Helical" evidence="8">
    <location>
        <begin position="37"/>
        <end position="58"/>
    </location>
</feature>
<keyword evidence="10" id="KW-1185">Reference proteome</keyword>
<name>A0A386H3L5_9CLOT</name>
<dbReference type="OrthoDB" id="9798064at2"/>
<evidence type="ECO:0000256" key="8">
    <source>
        <dbReference type="SAM" id="Phobius"/>
    </source>
</evidence>
<dbReference type="InterPro" id="IPR038770">
    <property type="entry name" value="Na+/solute_symporter_sf"/>
</dbReference>
<feature type="transmembrane region" description="Helical" evidence="8">
    <location>
        <begin position="203"/>
        <end position="223"/>
    </location>
</feature>
<protein>
    <submittedName>
        <fullName evidence="9">AEC family transporter</fullName>
    </submittedName>
</protein>
<evidence type="ECO:0000256" key="6">
    <source>
        <dbReference type="ARBA" id="ARBA00022989"/>
    </source>
</evidence>
<feature type="transmembrane region" description="Helical" evidence="8">
    <location>
        <begin position="129"/>
        <end position="151"/>
    </location>
</feature>
<feature type="transmembrane region" description="Helical" evidence="8">
    <location>
        <begin position="70"/>
        <end position="91"/>
    </location>
</feature>
<accession>A0A386H3L5</accession>
<organism evidence="9 10">
    <name type="scientific">Clostridium fermenticellae</name>
    <dbReference type="NCBI Taxonomy" id="2068654"/>
    <lineage>
        <taxon>Bacteria</taxon>
        <taxon>Bacillati</taxon>
        <taxon>Bacillota</taxon>
        <taxon>Clostridia</taxon>
        <taxon>Eubacteriales</taxon>
        <taxon>Clostridiaceae</taxon>
        <taxon>Clostridium</taxon>
    </lineage>
</organism>
<feature type="transmembrane region" description="Helical" evidence="8">
    <location>
        <begin position="172"/>
        <end position="191"/>
    </location>
</feature>
<keyword evidence="5 8" id="KW-0812">Transmembrane</keyword>
<keyword evidence="3" id="KW-0813">Transport</keyword>
<dbReference type="KEGG" id="cfer:D4Z93_07210"/>
<feature type="transmembrane region" description="Helical" evidence="8">
    <location>
        <begin position="6"/>
        <end position="25"/>
    </location>
</feature>
<proteinExistence type="inferred from homology"/>
<sequence>MIIFNALESILSIIIMITVGCILTYKKWFDQKTAAIFTKVVCGLSLPCLMISDIIGNLDKEKLTHLGKGVIIPFSSMAVTYLIAIVVSKLIKVRKGRIGTFRSMFFVSNSIFIGLPVNMALFGNKSIPYVLIYYIANTTFFWTIGSYGICADGESNEGKHANIFSKETLKRIFSAPLIGFIIAIILVIFNIHIPKFALDTCKYFGNLTTPLSMLFIGITLYSFKLDSLKIDKDMVFVLIGRFIVSPILIFISAYYWPVPVLMKKVFVIQAAMPVMTNTAIVARNYNADYKYATVMTVITTILSAVVIPIYMVILG</sequence>
<dbReference type="PANTHER" id="PTHR36838">
    <property type="entry name" value="AUXIN EFFLUX CARRIER FAMILY PROTEIN"/>
    <property type="match status" value="1"/>
</dbReference>
<evidence type="ECO:0000256" key="3">
    <source>
        <dbReference type="ARBA" id="ARBA00022448"/>
    </source>
</evidence>
<dbReference type="Proteomes" id="UP000266301">
    <property type="component" value="Chromosome"/>
</dbReference>
<evidence type="ECO:0000256" key="1">
    <source>
        <dbReference type="ARBA" id="ARBA00004651"/>
    </source>
</evidence>